<keyword evidence="2" id="KW-0812">Transmembrane</keyword>
<feature type="transmembrane region" description="Helical" evidence="2">
    <location>
        <begin position="39"/>
        <end position="61"/>
    </location>
</feature>
<feature type="region of interest" description="Disordered" evidence="1">
    <location>
        <begin position="155"/>
        <end position="190"/>
    </location>
</feature>
<evidence type="ECO:0000313" key="5">
    <source>
        <dbReference type="Proteomes" id="UP001140949"/>
    </source>
</evidence>
<gene>
    <name evidence="4" type="ORF">M6B38_279630</name>
</gene>
<accession>A0AAX6I1F7</accession>
<protein>
    <recommendedName>
        <fullName evidence="3">DUF4408 domain-containing protein</fullName>
    </recommendedName>
</protein>
<keyword evidence="2" id="KW-1133">Transmembrane helix</keyword>
<proteinExistence type="predicted"/>
<evidence type="ECO:0000256" key="1">
    <source>
        <dbReference type="SAM" id="MobiDB-lite"/>
    </source>
</evidence>
<dbReference type="AlphaFoldDB" id="A0AAX6I1F7"/>
<sequence length="227" mass="24989">MADLRTLVSPAKVLQIAKLVVLSLTGVSAAVLVGKHAGSVLSAAAPPYLFLVVHVIIAVIWKLSDRKPPKTPPAPAEAAPKDLPEPSSPDSAESCITDDESVEKSPASVASVRDLRVEVEEESCEKDSMDDTWRAIVLKKADTWERARRPEVELEAEAAESTGERRTMRKSETFKESSEATPSSAADDEWNQRFDAFIKKNYDQIRLQTGGGAYRRHVDFENRASHY</sequence>
<dbReference type="InterPro" id="IPR025520">
    <property type="entry name" value="DUF4408"/>
</dbReference>
<evidence type="ECO:0000259" key="3">
    <source>
        <dbReference type="Pfam" id="PF14364"/>
    </source>
</evidence>
<comment type="caution">
    <text evidence="4">The sequence shown here is derived from an EMBL/GenBank/DDBJ whole genome shotgun (WGS) entry which is preliminary data.</text>
</comment>
<organism evidence="4 5">
    <name type="scientific">Iris pallida</name>
    <name type="common">Sweet iris</name>
    <dbReference type="NCBI Taxonomy" id="29817"/>
    <lineage>
        <taxon>Eukaryota</taxon>
        <taxon>Viridiplantae</taxon>
        <taxon>Streptophyta</taxon>
        <taxon>Embryophyta</taxon>
        <taxon>Tracheophyta</taxon>
        <taxon>Spermatophyta</taxon>
        <taxon>Magnoliopsida</taxon>
        <taxon>Liliopsida</taxon>
        <taxon>Asparagales</taxon>
        <taxon>Iridaceae</taxon>
        <taxon>Iridoideae</taxon>
        <taxon>Irideae</taxon>
        <taxon>Iris</taxon>
    </lineage>
</organism>
<name>A0AAX6I1F7_IRIPA</name>
<reference evidence="4" key="2">
    <citation type="submission" date="2023-04" db="EMBL/GenBank/DDBJ databases">
        <authorList>
            <person name="Bruccoleri R.E."/>
            <person name="Oakeley E.J."/>
            <person name="Faust A.-M."/>
            <person name="Dessus-Babus S."/>
            <person name="Altorfer M."/>
            <person name="Burckhardt D."/>
            <person name="Oertli M."/>
            <person name="Naumann U."/>
            <person name="Petersen F."/>
            <person name="Wong J."/>
        </authorList>
    </citation>
    <scope>NUCLEOTIDE SEQUENCE</scope>
    <source>
        <strain evidence="4">GSM-AAB239-AS_SAM_17_03QT</strain>
        <tissue evidence="4">Leaf</tissue>
    </source>
</reference>
<evidence type="ECO:0000313" key="4">
    <source>
        <dbReference type="EMBL" id="KAJ6846295.1"/>
    </source>
</evidence>
<dbReference type="EMBL" id="JANAVB010005599">
    <property type="protein sequence ID" value="KAJ6846295.1"/>
    <property type="molecule type" value="Genomic_DNA"/>
</dbReference>
<dbReference type="Proteomes" id="UP001140949">
    <property type="component" value="Unassembled WGS sequence"/>
</dbReference>
<feature type="domain" description="DUF4408" evidence="3">
    <location>
        <begin position="39"/>
        <end position="64"/>
    </location>
</feature>
<feature type="compositionally biased region" description="Basic and acidic residues" evidence="1">
    <location>
        <begin position="162"/>
        <end position="178"/>
    </location>
</feature>
<dbReference type="Pfam" id="PF14364">
    <property type="entry name" value="DUF4408"/>
    <property type="match status" value="1"/>
</dbReference>
<keyword evidence="2" id="KW-0472">Membrane</keyword>
<keyword evidence="5" id="KW-1185">Reference proteome</keyword>
<reference evidence="4" key="1">
    <citation type="journal article" date="2023" name="GigaByte">
        <title>Genome assembly of the bearded iris, Iris pallida Lam.</title>
        <authorList>
            <person name="Bruccoleri R.E."/>
            <person name="Oakeley E.J."/>
            <person name="Faust A.M.E."/>
            <person name="Altorfer M."/>
            <person name="Dessus-Babus S."/>
            <person name="Burckhardt D."/>
            <person name="Oertli M."/>
            <person name="Naumann U."/>
            <person name="Petersen F."/>
            <person name="Wong J."/>
        </authorList>
    </citation>
    <scope>NUCLEOTIDE SEQUENCE</scope>
    <source>
        <strain evidence="4">GSM-AAB239-AS_SAM_17_03QT</strain>
    </source>
</reference>
<evidence type="ECO:0000256" key="2">
    <source>
        <dbReference type="SAM" id="Phobius"/>
    </source>
</evidence>
<feature type="region of interest" description="Disordered" evidence="1">
    <location>
        <begin position="66"/>
        <end position="111"/>
    </location>
</feature>